<comment type="caution">
    <text evidence="10">The sequence shown here is derived from an EMBL/GenBank/DDBJ whole genome shotgun (WGS) entry which is preliminary data.</text>
</comment>
<feature type="region of interest" description="Disordered" evidence="8">
    <location>
        <begin position="1"/>
        <end position="64"/>
    </location>
</feature>
<dbReference type="PANTHER" id="PTHR11774:SF6">
    <property type="entry name" value="PROTEIN FARNESYLTRANSFERASE SUBUNIT BETA"/>
    <property type="match status" value="1"/>
</dbReference>
<feature type="compositionally biased region" description="Basic residues" evidence="8">
    <location>
        <begin position="1"/>
        <end position="27"/>
    </location>
</feature>
<gene>
    <name evidence="10" type="ORF">JMJ35_003585</name>
</gene>
<feature type="compositionally biased region" description="Basic and acidic residues" evidence="8">
    <location>
        <begin position="53"/>
        <end position="63"/>
    </location>
</feature>
<dbReference type="InterPro" id="IPR045089">
    <property type="entry name" value="PGGT1B-like"/>
</dbReference>
<dbReference type="EMBL" id="JAFEKC020000006">
    <property type="protein sequence ID" value="KAK0513863.1"/>
    <property type="molecule type" value="Genomic_DNA"/>
</dbReference>
<keyword evidence="5" id="KW-0479">Metal-binding</keyword>
<keyword evidence="11" id="KW-1185">Reference proteome</keyword>
<evidence type="ECO:0000259" key="9">
    <source>
        <dbReference type="Pfam" id="PF00432"/>
    </source>
</evidence>
<sequence length="524" mass="57480">MKIKPKRIKVSHKSKNRPPLHQLHRRDRNGNLTSKARHNMASDVTAEAAGQDEQDRSISRDGTDPLSLEARFDEQGRPQVPELYTSSPPIRDHLTTDTSISQDDVVKQCLPRLIKCSRSLVGVNSYGIPSLKREDHIKFLQEAIEYPRYIAFDPVRPWVIYWSLTALSLLGENVELYQQRVVETLSPCQNFGGGFGGGNGQLSHVATSYAVVLSLAMAGGGKNMDMLNRRALWRWLGELKQTDGGFRVCVGGEEDVRGAYCSMVIISLLALPLELPPNAPARAHGFTSFLDGLPEYLSRCQTYEGGVSAVPQSEAHGAYAFCVLACLCILGPPNEMISKYLDLPLLLSWLSSRQSAPEGGFNGRTNKLVDGCYSHWVGGCWPLIQAALSESPENPNAAKSTVGSLYSKEGLTRFVLSCCQADGGGMRDKPNTFPDAYHTCYTLAGLSSTQHDSGYSGMRHGEAGYPLDSAFAWESSKEDSDGPKNEALELIDAGDTLTSLHPIYVIPWGVVERCRELFSKKTGF</sequence>
<dbReference type="GO" id="GO:0004660">
    <property type="term" value="F:protein farnesyltransferase activity"/>
    <property type="evidence" value="ECO:0007669"/>
    <property type="project" value="TreeGrafter"/>
</dbReference>
<dbReference type="Gene3D" id="1.50.10.20">
    <property type="match status" value="1"/>
</dbReference>
<dbReference type="Proteomes" id="UP001166286">
    <property type="component" value="Unassembled WGS sequence"/>
</dbReference>
<evidence type="ECO:0000313" key="10">
    <source>
        <dbReference type="EMBL" id="KAK0513863.1"/>
    </source>
</evidence>
<feature type="domain" description="Prenyltransferase alpha-alpha toroid" evidence="9">
    <location>
        <begin position="131"/>
        <end position="505"/>
    </location>
</feature>
<evidence type="ECO:0000313" key="11">
    <source>
        <dbReference type="Proteomes" id="UP001166286"/>
    </source>
</evidence>
<dbReference type="Pfam" id="PF00432">
    <property type="entry name" value="Prenyltrans"/>
    <property type="match status" value="1"/>
</dbReference>
<comment type="cofactor">
    <cofactor evidence="1">
        <name>Zn(2+)</name>
        <dbReference type="ChEBI" id="CHEBI:29105"/>
    </cofactor>
</comment>
<reference evidence="10" key="1">
    <citation type="submission" date="2023-03" db="EMBL/GenBank/DDBJ databases">
        <title>Complete genome of Cladonia borealis.</title>
        <authorList>
            <person name="Park H."/>
        </authorList>
    </citation>
    <scope>NUCLEOTIDE SEQUENCE</scope>
    <source>
        <strain evidence="10">ANT050790</strain>
    </source>
</reference>
<name>A0AA39R5U2_9LECA</name>
<keyword evidence="4" id="KW-0808">Transferase</keyword>
<dbReference type="GO" id="GO:0005965">
    <property type="term" value="C:protein farnesyltransferase complex"/>
    <property type="evidence" value="ECO:0007669"/>
    <property type="project" value="TreeGrafter"/>
</dbReference>
<evidence type="ECO:0000256" key="7">
    <source>
        <dbReference type="ARBA" id="ARBA00022833"/>
    </source>
</evidence>
<keyword evidence="6" id="KW-0677">Repeat</keyword>
<keyword evidence="3" id="KW-0637">Prenyltransferase</keyword>
<evidence type="ECO:0000256" key="5">
    <source>
        <dbReference type="ARBA" id="ARBA00022723"/>
    </source>
</evidence>
<dbReference type="AlphaFoldDB" id="A0AA39R5U2"/>
<evidence type="ECO:0000256" key="6">
    <source>
        <dbReference type="ARBA" id="ARBA00022737"/>
    </source>
</evidence>
<evidence type="ECO:0000256" key="4">
    <source>
        <dbReference type="ARBA" id="ARBA00022679"/>
    </source>
</evidence>
<proteinExistence type="inferred from homology"/>
<comment type="similarity">
    <text evidence="2">Belongs to the protein prenyltransferase subunit beta family.</text>
</comment>
<keyword evidence="7" id="KW-0862">Zinc</keyword>
<evidence type="ECO:0000256" key="8">
    <source>
        <dbReference type="SAM" id="MobiDB-lite"/>
    </source>
</evidence>
<dbReference type="InterPro" id="IPR001330">
    <property type="entry name" value="Prenyltrans"/>
</dbReference>
<dbReference type="FunFam" id="1.50.10.20:FF:000014">
    <property type="entry name" value="Protein farnesyltransferase subunit beta"/>
    <property type="match status" value="1"/>
</dbReference>
<feature type="region of interest" description="Disordered" evidence="8">
    <location>
        <begin position="73"/>
        <end position="92"/>
    </location>
</feature>
<dbReference type="PANTHER" id="PTHR11774">
    <property type="entry name" value="GERANYLGERANYL TRANSFERASE TYPE BETA SUBUNIT"/>
    <property type="match status" value="1"/>
</dbReference>
<dbReference type="GO" id="GO:0046872">
    <property type="term" value="F:metal ion binding"/>
    <property type="evidence" value="ECO:0007669"/>
    <property type="project" value="UniProtKB-KW"/>
</dbReference>
<dbReference type="SUPFAM" id="SSF48239">
    <property type="entry name" value="Terpenoid cyclases/Protein prenyltransferases"/>
    <property type="match status" value="1"/>
</dbReference>
<accession>A0AA39R5U2</accession>
<evidence type="ECO:0000256" key="3">
    <source>
        <dbReference type="ARBA" id="ARBA00022602"/>
    </source>
</evidence>
<evidence type="ECO:0000256" key="2">
    <source>
        <dbReference type="ARBA" id="ARBA00010497"/>
    </source>
</evidence>
<organism evidence="10 11">
    <name type="scientific">Cladonia borealis</name>
    <dbReference type="NCBI Taxonomy" id="184061"/>
    <lineage>
        <taxon>Eukaryota</taxon>
        <taxon>Fungi</taxon>
        <taxon>Dikarya</taxon>
        <taxon>Ascomycota</taxon>
        <taxon>Pezizomycotina</taxon>
        <taxon>Lecanoromycetes</taxon>
        <taxon>OSLEUM clade</taxon>
        <taxon>Lecanoromycetidae</taxon>
        <taxon>Lecanorales</taxon>
        <taxon>Lecanorineae</taxon>
        <taxon>Cladoniaceae</taxon>
        <taxon>Cladonia</taxon>
    </lineage>
</organism>
<evidence type="ECO:0000256" key="1">
    <source>
        <dbReference type="ARBA" id="ARBA00001947"/>
    </source>
</evidence>
<dbReference type="InterPro" id="IPR008930">
    <property type="entry name" value="Terpenoid_cyclase/PrenylTrfase"/>
</dbReference>
<protein>
    <recommendedName>
        <fullName evidence="9">Prenyltransferase alpha-alpha toroid domain-containing protein</fullName>
    </recommendedName>
</protein>